<organism evidence="9 10">
    <name type="scientific">Paragonimus skrjabini miyazakii</name>
    <dbReference type="NCBI Taxonomy" id="59628"/>
    <lineage>
        <taxon>Eukaryota</taxon>
        <taxon>Metazoa</taxon>
        <taxon>Spiralia</taxon>
        <taxon>Lophotrochozoa</taxon>
        <taxon>Platyhelminthes</taxon>
        <taxon>Trematoda</taxon>
        <taxon>Digenea</taxon>
        <taxon>Plagiorchiida</taxon>
        <taxon>Troglotremata</taxon>
        <taxon>Troglotrematidae</taxon>
        <taxon>Paragonimus</taxon>
    </lineage>
</organism>
<dbReference type="PANTHER" id="PTHR10183">
    <property type="entry name" value="CALPAIN"/>
    <property type="match status" value="1"/>
</dbReference>
<dbReference type="SUPFAM" id="SSF54001">
    <property type="entry name" value="Cysteine proteinases"/>
    <property type="match status" value="1"/>
</dbReference>
<dbReference type="AlphaFoldDB" id="A0A8S9YEN0"/>
<evidence type="ECO:0000256" key="3">
    <source>
        <dbReference type="ARBA" id="ARBA00022801"/>
    </source>
</evidence>
<comment type="similarity">
    <text evidence="1">Belongs to the peptidase C2 family.</text>
</comment>
<dbReference type="OrthoDB" id="6256980at2759"/>
<feature type="active site" evidence="5">
    <location>
        <position position="288"/>
    </location>
</feature>
<evidence type="ECO:0000313" key="10">
    <source>
        <dbReference type="Proteomes" id="UP000822476"/>
    </source>
</evidence>
<dbReference type="PANTHER" id="PTHR10183:SF379">
    <property type="entry name" value="CALPAIN-5"/>
    <property type="match status" value="1"/>
</dbReference>
<dbReference type="GO" id="GO:0006508">
    <property type="term" value="P:proteolysis"/>
    <property type="evidence" value="ECO:0007669"/>
    <property type="project" value="UniProtKB-KW"/>
</dbReference>
<comment type="caution">
    <text evidence="6">Lacks conserved residue(s) required for the propagation of feature annotation.</text>
</comment>
<evidence type="ECO:0000256" key="2">
    <source>
        <dbReference type="ARBA" id="ARBA00022670"/>
    </source>
</evidence>
<feature type="region of interest" description="Disordered" evidence="7">
    <location>
        <begin position="1"/>
        <end position="49"/>
    </location>
</feature>
<reference evidence="9" key="1">
    <citation type="submission" date="2019-07" db="EMBL/GenBank/DDBJ databases">
        <title>Annotation for the trematode Paragonimus miyazaki's.</title>
        <authorList>
            <person name="Choi Y.-J."/>
        </authorList>
    </citation>
    <scope>NUCLEOTIDE SEQUENCE</scope>
    <source>
        <strain evidence="9">Japan</strain>
    </source>
</reference>
<accession>A0A8S9YEN0</accession>
<dbReference type="Proteomes" id="UP000822476">
    <property type="component" value="Unassembled WGS sequence"/>
</dbReference>
<evidence type="ECO:0000256" key="7">
    <source>
        <dbReference type="SAM" id="MobiDB-lite"/>
    </source>
</evidence>
<proteinExistence type="inferred from homology"/>
<dbReference type="InterPro" id="IPR036213">
    <property type="entry name" value="Calpain_III_sf"/>
</dbReference>
<keyword evidence="3" id="KW-0378">Hydrolase</keyword>
<name>A0A8S9YEN0_9TREM</name>
<protein>
    <recommendedName>
        <fullName evidence="8">Calpain catalytic domain-containing protein</fullName>
    </recommendedName>
</protein>
<dbReference type="Pfam" id="PF00648">
    <property type="entry name" value="Peptidase_C2"/>
    <property type="match status" value="1"/>
</dbReference>
<dbReference type="GO" id="GO:0005737">
    <property type="term" value="C:cytoplasm"/>
    <property type="evidence" value="ECO:0007669"/>
    <property type="project" value="TreeGrafter"/>
</dbReference>
<dbReference type="InterPro" id="IPR022684">
    <property type="entry name" value="Calpain_cysteine_protease"/>
</dbReference>
<dbReference type="GO" id="GO:0004198">
    <property type="term" value="F:calcium-dependent cysteine-type endopeptidase activity"/>
    <property type="evidence" value="ECO:0007669"/>
    <property type="project" value="InterPro"/>
</dbReference>
<keyword evidence="4" id="KW-0788">Thiol protease</keyword>
<evidence type="ECO:0000256" key="6">
    <source>
        <dbReference type="PROSITE-ProRule" id="PRU00239"/>
    </source>
</evidence>
<dbReference type="InterPro" id="IPR022682">
    <property type="entry name" value="Calpain_domain_III"/>
</dbReference>
<dbReference type="SUPFAM" id="SSF49758">
    <property type="entry name" value="Calpain large subunit, middle domain (domain III)"/>
    <property type="match status" value="1"/>
</dbReference>
<dbReference type="SMART" id="SM00230">
    <property type="entry name" value="CysPc"/>
    <property type="match status" value="1"/>
</dbReference>
<evidence type="ECO:0000256" key="1">
    <source>
        <dbReference type="ARBA" id="ARBA00007623"/>
    </source>
</evidence>
<evidence type="ECO:0000259" key="8">
    <source>
        <dbReference type="PROSITE" id="PS50203"/>
    </source>
</evidence>
<dbReference type="Gene3D" id="2.60.120.380">
    <property type="match status" value="1"/>
</dbReference>
<dbReference type="InterPro" id="IPR001300">
    <property type="entry name" value="Peptidase_C2_calpain_cat"/>
</dbReference>
<dbReference type="PRINTS" id="PR00704">
    <property type="entry name" value="CALPAIN"/>
</dbReference>
<evidence type="ECO:0000256" key="4">
    <source>
        <dbReference type="ARBA" id="ARBA00022807"/>
    </source>
</evidence>
<dbReference type="PROSITE" id="PS50203">
    <property type="entry name" value="CALPAIN_CAT"/>
    <property type="match status" value="1"/>
</dbReference>
<dbReference type="Pfam" id="PF01067">
    <property type="entry name" value="Calpain_III"/>
    <property type="match status" value="1"/>
</dbReference>
<gene>
    <name evidence="9" type="ORF">EG68_07401</name>
</gene>
<evidence type="ECO:0000256" key="5">
    <source>
        <dbReference type="PIRSR" id="PIRSR622684-1"/>
    </source>
</evidence>
<dbReference type="SMART" id="SM00720">
    <property type="entry name" value="calpain_III"/>
    <property type="match status" value="1"/>
</dbReference>
<sequence>MGNGVSAENAPRVTVKRLNNLPDGVEDAGSTKYSTSTELSSDEKEELHESYKETRERSDVEYFELIRQLNKTNCLWQDPTFPATLNTITSAVLSPGEVTWKRPKEVHPEATVAFDENVPFTLIQGLIGCHNLIGGLVTTAIYPRLLTYVVPDQQDPDDVGYAGVFRTFFWVFGSWKQVLVDDRVPVDQQGQFLFLHSNDPRVLWPCLLEKAYAKLNRGYGNLEGRSVDESLSALTGRLCTTIPLVWLMESNNLEHMLVRYLREGSLITCDILNEKVRTISSHGLVDSHLYNITKIIHVRCESQKLCLVKFCDFYGNAAGWTGAWGLGSLNSRELSKKDRAKLEMFSQSEKEFWMTTEDLVKHFLYLTVCHTNVKPLAGEKDKTVPLSMSETQIYGQWKFQSAGGSPEYGATFHLNPQYLVRIEPAVKGDESKDVTVYLSLMLHSESRSYWNVAACFYKVNKEPTDVLDCIFFQRRTPLRTQSSSGRRELVATLFLQPGLYMVVPFTESPGQEMKFLIRIYCSNG</sequence>
<dbReference type="InterPro" id="IPR038765">
    <property type="entry name" value="Papain-like_cys_pep_sf"/>
</dbReference>
<dbReference type="Gene3D" id="3.90.70.10">
    <property type="entry name" value="Cysteine proteinases"/>
    <property type="match status" value="1"/>
</dbReference>
<keyword evidence="10" id="KW-1185">Reference proteome</keyword>
<feature type="domain" description="Calpain catalytic" evidence="8">
    <location>
        <begin position="75"/>
        <end position="372"/>
    </location>
</feature>
<evidence type="ECO:0000313" key="9">
    <source>
        <dbReference type="EMBL" id="KAF7233070.1"/>
    </source>
</evidence>
<comment type="caution">
    <text evidence="9">The sequence shown here is derived from an EMBL/GenBank/DDBJ whole genome shotgun (WGS) entry which is preliminary data.</text>
</comment>
<dbReference type="EMBL" id="JTDE01021335">
    <property type="protein sequence ID" value="KAF7233070.1"/>
    <property type="molecule type" value="Genomic_DNA"/>
</dbReference>
<dbReference type="InterPro" id="IPR022683">
    <property type="entry name" value="Calpain_III"/>
</dbReference>
<keyword evidence="2" id="KW-0645">Protease</keyword>